<proteinExistence type="predicted"/>
<name>A0A974NUS9_9SPHN</name>
<sequence length="129" mass="13579">MDWTQIGGSLLAILALAGVARMLRLGDARIGDADRAREMAEDMLAGFEARAAIVGMDGNAALVLGNGTIAVLKRHGAKVAARRLLPPLQLFTAVEGVEVATGERLFGRVLLFGVLEADVRALEASLTRV</sequence>
<protein>
    <submittedName>
        <fullName evidence="1">Uncharacterized protein</fullName>
    </submittedName>
</protein>
<dbReference type="RefSeq" id="WP_202093473.1">
    <property type="nucleotide sequence ID" value="NZ_CP061035.1"/>
</dbReference>
<accession>A0A974NUS9</accession>
<dbReference type="AlphaFoldDB" id="A0A974NUS9"/>
<dbReference type="Proteomes" id="UP000595894">
    <property type="component" value="Chromosome"/>
</dbReference>
<keyword evidence="2" id="KW-1185">Reference proteome</keyword>
<gene>
    <name evidence="1" type="ORF">H5J25_18060</name>
</gene>
<dbReference type="EMBL" id="CP061035">
    <property type="protein sequence ID" value="QQV77197.1"/>
    <property type="molecule type" value="Genomic_DNA"/>
</dbReference>
<evidence type="ECO:0000313" key="1">
    <source>
        <dbReference type="EMBL" id="QQV77197.1"/>
    </source>
</evidence>
<dbReference type="KEGG" id="sari:H5J25_18060"/>
<evidence type="ECO:0000313" key="2">
    <source>
        <dbReference type="Proteomes" id="UP000595894"/>
    </source>
</evidence>
<reference evidence="2" key="1">
    <citation type="submission" date="2020-09" db="EMBL/GenBank/DDBJ databases">
        <title>Sphingomonas sp., a new species isolated from pork steak.</title>
        <authorList>
            <person name="Heidler von Heilborn D."/>
        </authorList>
    </citation>
    <scope>NUCLEOTIDE SEQUENCE [LARGE SCALE GENOMIC DNA]</scope>
</reference>
<organism evidence="1 2">
    <name type="scientific">Sphingomonas aliaeris</name>
    <dbReference type="NCBI Taxonomy" id="2759526"/>
    <lineage>
        <taxon>Bacteria</taxon>
        <taxon>Pseudomonadati</taxon>
        <taxon>Pseudomonadota</taxon>
        <taxon>Alphaproteobacteria</taxon>
        <taxon>Sphingomonadales</taxon>
        <taxon>Sphingomonadaceae</taxon>
        <taxon>Sphingomonas</taxon>
    </lineage>
</organism>